<feature type="non-terminal residue" evidence="1">
    <location>
        <position position="1"/>
    </location>
</feature>
<proteinExistence type="predicted"/>
<reference evidence="1 2" key="1">
    <citation type="submission" date="2020-01" db="EMBL/GenBank/DDBJ databases">
        <title>Genetics and antimicrobial susceptibilities of Nocardia species isolated from the soil; a comparison with species isolated from humans.</title>
        <authorList>
            <person name="Carrasco G."/>
            <person name="Monzon S."/>
            <person name="Sansegundo M."/>
            <person name="Garcia E."/>
            <person name="Garrido N."/>
            <person name="Medina M.J."/>
            <person name="Villalon P."/>
            <person name="Ramirez-Arocha A.C."/>
            <person name="Jimenez P."/>
            <person name="Cuesta I."/>
            <person name="Valdezate S."/>
        </authorList>
    </citation>
    <scope>NUCLEOTIDE SEQUENCE [LARGE SCALE GENOMIC DNA]</scope>
    <source>
        <strain evidence="1 2">CNM20110639</strain>
    </source>
</reference>
<dbReference type="Proteomes" id="UP000468928">
    <property type="component" value="Unassembled WGS sequence"/>
</dbReference>
<evidence type="ECO:0000313" key="1">
    <source>
        <dbReference type="EMBL" id="NEW48417.1"/>
    </source>
</evidence>
<feature type="non-terminal residue" evidence="1">
    <location>
        <position position="76"/>
    </location>
</feature>
<gene>
    <name evidence="1" type="ORF">GV789_29155</name>
</gene>
<sequence length="76" mass="7629">DSGPEFSAPDASFDAVVRAAASIAVSVFPGSVTPDSSVSEGSGWEGISDPARVLAEFALAWGRKSGARLTALASSM</sequence>
<comment type="caution">
    <text evidence="1">The sequence shown here is derived from an EMBL/GenBank/DDBJ whole genome shotgun (WGS) entry which is preliminary data.</text>
</comment>
<dbReference type="EMBL" id="JAAGUZ010000306">
    <property type="protein sequence ID" value="NEW48417.1"/>
    <property type="molecule type" value="Genomic_DNA"/>
</dbReference>
<accession>A0A6P1DD63</accession>
<protein>
    <submittedName>
        <fullName evidence="1">Uncharacterized protein</fullName>
    </submittedName>
</protein>
<dbReference type="RefSeq" id="WP_163830480.1">
    <property type="nucleotide sequence ID" value="NZ_JAAGUZ010000306.1"/>
</dbReference>
<evidence type="ECO:0000313" key="2">
    <source>
        <dbReference type="Proteomes" id="UP000468928"/>
    </source>
</evidence>
<name>A0A6P1DD63_9NOCA</name>
<dbReference type="AlphaFoldDB" id="A0A6P1DD63"/>
<organism evidence="1 2">
    <name type="scientific">Nocardia cyriacigeorgica</name>
    <dbReference type="NCBI Taxonomy" id="135487"/>
    <lineage>
        <taxon>Bacteria</taxon>
        <taxon>Bacillati</taxon>
        <taxon>Actinomycetota</taxon>
        <taxon>Actinomycetes</taxon>
        <taxon>Mycobacteriales</taxon>
        <taxon>Nocardiaceae</taxon>
        <taxon>Nocardia</taxon>
    </lineage>
</organism>